<evidence type="ECO:0000313" key="2">
    <source>
        <dbReference type="EMBL" id="CAF5202002.1"/>
    </source>
</evidence>
<comment type="caution">
    <text evidence="2">The sequence shown here is derived from an EMBL/GenBank/DDBJ whole genome shotgun (WGS) entry which is preliminary data.</text>
</comment>
<feature type="domain" description="Carboxylesterase type B" evidence="1">
    <location>
        <begin position="1"/>
        <end position="43"/>
    </location>
</feature>
<dbReference type="InterPro" id="IPR002018">
    <property type="entry name" value="CarbesteraseB"/>
</dbReference>
<evidence type="ECO:0000313" key="3">
    <source>
        <dbReference type="Proteomes" id="UP000676336"/>
    </source>
</evidence>
<evidence type="ECO:0000259" key="1">
    <source>
        <dbReference type="Pfam" id="PF00135"/>
    </source>
</evidence>
<protein>
    <recommendedName>
        <fullName evidence="1">Carboxylesterase type B domain-containing protein</fullName>
    </recommendedName>
</protein>
<gene>
    <name evidence="2" type="ORF">SMN809_LOCUS75789</name>
</gene>
<feature type="non-terminal residue" evidence="2">
    <location>
        <position position="1"/>
    </location>
</feature>
<dbReference type="EMBL" id="CAJOBI010333322">
    <property type="protein sequence ID" value="CAF5202002.1"/>
    <property type="molecule type" value="Genomic_DNA"/>
</dbReference>
<sequence>VLGFYATEPGPDDINGNYDIFDQRIAIAWIKGNIEAFGGNSNQA</sequence>
<proteinExistence type="predicted"/>
<dbReference type="Pfam" id="PF00135">
    <property type="entry name" value="COesterase"/>
    <property type="match status" value="1"/>
</dbReference>
<accession>A0A8S3IJN0</accession>
<dbReference type="InterPro" id="IPR029058">
    <property type="entry name" value="AB_hydrolase_fold"/>
</dbReference>
<organism evidence="2 3">
    <name type="scientific">Rotaria magnacalcarata</name>
    <dbReference type="NCBI Taxonomy" id="392030"/>
    <lineage>
        <taxon>Eukaryota</taxon>
        <taxon>Metazoa</taxon>
        <taxon>Spiralia</taxon>
        <taxon>Gnathifera</taxon>
        <taxon>Rotifera</taxon>
        <taxon>Eurotatoria</taxon>
        <taxon>Bdelloidea</taxon>
        <taxon>Philodinida</taxon>
        <taxon>Philodinidae</taxon>
        <taxon>Rotaria</taxon>
    </lineage>
</organism>
<dbReference type="AlphaFoldDB" id="A0A8S3IJN0"/>
<reference evidence="2" key="1">
    <citation type="submission" date="2021-02" db="EMBL/GenBank/DDBJ databases">
        <authorList>
            <person name="Nowell W R."/>
        </authorList>
    </citation>
    <scope>NUCLEOTIDE SEQUENCE</scope>
</reference>
<name>A0A8S3IJN0_9BILA</name>
<dbReference type="Gene3D" id="3.40.50.1820">
    <property type="entry name" value="alpha/beta hydrolase"/>
    <property type="match status" value="1"/>
</dbReference>
<dbReference type="SUPFAM" id="SSF53474">
    <property type="entry name" value="alpha/beta-Hydrolases"/>
    <property type="match status" value="1"/>
</dbReference>
<dbReference type="Proteomes" id="UP000676336">
    <property type="component" value="Unassembled WGS sequence"/>
</dbReference>